<dbReference type="EMBL" id="JAGEUA010000001">
    <property type="protein sequence ID" value="KAL1023914.1"/>
    <property type="molecule type" value="Genomic_DNA"/>
</dbReference>
<feature type="domain" description="OCIA" evidence="7">
    <location>
        <begin position="24"/>
        <end position="106"/>
    </location>
</feature>
<accession>A0ABD0XRE3</accession>
<dbReference type="InterPro" id="IPR009764">
    <property type="entry name" value="OCIA_dom"/>
</dbReference>
<comment type="subunit">
    <text evidence="5">Interacts with STAT3.</text>
</comment>
<comment type="caution">
    <text evidence="8">The sequence shown here is derived from an EMBL/GenBank/DDBJ whole genome shotgun (WGS) entry which is preliminary data.</text>
</comment>
<feature type="region of interest" description="Disordered" evidence="6">
    <location>
        <begin position="1"/>
        <end position="25"/>
    </location>
</feature>
<feature type="region of interest" description="Disordered" evidence="6">
    <location>
        <begin position="198"/>
        <end position="240"/>
    </location>
</feature>
<feature type="region of interest" description="Disordered" evidence="6">
    <location>
        <begin position="104"/>
        <end position="165"/>
    </location>
</feature>
<dbReference type="GO" id="GO:2000736">
    <property type="term" value="P:regulation of stem cell differentiation"/>
    <property type="evidence" value="ECO:0007669"/>
    <property type="project" value="UniProtKB-UniRule"/>
</dbReference>
<dbReference type="PANTHER" id="PTHR13336:SF4">
    <property type="entry name" value="OCIA DOMAIN-CONTAINING PROTEIN 1"/>
    <property type="match status" value="1"/>
</dbReference>
<proteinExistence type="inferred from homology"/>
<dbReference type="InterPro" id="IPR040187">
    <property type="entry name" value="OCAD1/2"/>
</dbReference>
<evidence type="ECO:0000256" key="1">
    <source>
        <dbReference type="ARBA" id="ARBA00004177"/>
    </source>
</evidence>
<evidence type="ECO:0000256" key="2">
    <source>
        <dbReference type="ARBA" id="ARBA00022753"/>
    </source>
</evidence>
<dbReference type="PANTHER" id="PTHR13336">
    <property type="entry name" value="OVARIAN CARCINOMA IMMUNOREACTIVE ANTIGEN"/>
    <property type="match status" value="1"/>
</dbReference>
<dbReference type="Pfam" id="PF07051">
    <property type="entry name" value="OCIA"/>
    <property type="match status" value="1"/>
</dbReference>
<name>A0ABD0XRE3_UMBPY</name>
<dbReference type="GO" id="GO:0005768">
    <property type="term" value="C:endosome"/>
    <property type="evidence" value="ECO:0007669"/>
    <property type="project" value="UniProtKB-SubCell"/>
</dbReference>
<gene>
    <name evidence="8" type="ORF">UPYG_G00048880</name>
</gene>
<evidence type="ECO:0000259" key="7">
    <source>
        <dbReference type="Pfam" id="PF07051"/>
    </source>
</evidence>
<evidence type="ECO:0000313" key="9">
    <source>
        <dbReference type="Proteomes" id="UP001557470"/>
    </source>
</evidence>
<evidence type="ECO:0000256" key="5">
    <source>
        <dbReference type="RuleBase" id="RU369066"/>
    </source>
</evidence>
<feature type="compositionally biased region" description="Basic and acidic residues" evidence="6">
    <location>
        <begin position="210"/>
        <end position="233"/>
    </location>
</feature>
<comment type="function">
    <text evidence="5">Maintains stem cell potency. Increases STAT3 phosphorylation and controls ERK phosphorylation. May act as a scaffold, increasing STAT3 recruitment onto endosomes.</text>
</comment>
<comment type="similarity">
    <text evidence="3 5">Belongs to the OCIAD1 family.</text>
</comment>
<protein>
    <recommendedName>
        <fullName evidence="4 5">OCIA domain-containing protein 1</fullName>
    </recommendedName>
</protein>
<evidence type="ECO:0000313" key="8">
    <source>
        <dbReference type="EMBL" id="KAL1023914.1"/>
    </source>
</evidence>
<keyword evidence="2 5" id="KW-0967">Endosome</keyword>
<evidence type="ECO:0000256" key="6">
    <source>
        <dbReference type="SAM" id="MobiDB-lite"/>
    </source>
</evidence>
<sequence>MTPMSTGFSEERKGEAKSSVGRNYSEDERRVLKECVQESFWYRSVPFSLASMIVTQGLVHRGVLTSSSRFGSLPKVAFAGLCGFLAGKISYVKHCQEKLKSLENSPLGEASRQRRPVQSSQSKSEMSDPDQMTFDPMFQASDPQVTPHPKDSDTPTQSHPSRTAADIDYNMPALSFQDDEEPKRKLITYEDLRTKNRENYEVTLTQRAETLLKPEPDRSGRTAPKKDAEKKNIYGDSWDE</sequence>
<evidence type="ECO:0000256" key="3">
    <source>
        <dbReference type="ARBA" id="ARBA00037952"/>
    </source>
</evidence>
<dbReference type="AlphaFoldDB" id="A0ABD0XRE3"/>
<dbReference type="Proteomes" id="UP001557470">
    <property type="component" value="Unassembled WGS sequence"/>
</dbReference>
<comment type="domain">
    <text evidence="5">The OCIA domain is necessary and sufficient for endosomal localization.</text>
</comment>
<evidence type="ECO:0000256" key="4">
    <source>
        <dbReference type="ARBA" id="ARBA00040877"/>
    </source>
</evidence>
<organism evidence="8 9">
    <name type="scientific">Umbra pygmaea</name>
    <name type="common">Eastern mudminnow</name>
    <dbReference type="NCBI Taxonomy" id="75934"/>
    <lineage>
        <taxon>Eukaryota</taxon>
        <taxon>Metazoa</taxon>
        <taxon>Chordata</taxon>
        <taxon>Craniata</taxon>
        <taxon>Vertebrata</taxon>
        <taxon>Euteleostomi</taxon>
        <taxon>Actinopterygii</taxon>
        <taxon>Neopterygii</taxon>
        <taxon>Teleostei</taxon>
        <taxon>Protacanthopterygii</taxon>
        <taxon>Esociformes</taxon>
        <taxon>Umbridae</taxon>
        <taxon>Umbra</taxon>
    </lineage>
</organism>
<comment type="subcellular location">
    <subcellularLocation>
        <location evidence="1 5">Endosome</location>
    </subcellularLocation>
</comment>
<reference evidence="8 9" key="1">
    <citation type="submission" date="2024-06" db="EMBL/GenBank/DDBJ databases">
        <authorList>
            <person name="Pan Q."/>
            <person name="Wen M."/>
            <person name="Jouanno E."/>
            <person name="Zahm M."/>
            <person name="Klopp C."/>
            <person name="Cabau C."/>
            <person name="Louis A."/>
            <person name="Berthelot C."/>
            <person name="Parey E."/>
            <person name="Roest Crollius H."/>
            <person name="Montfort J."/>
            <person name="Robinson-Rechavi M."/>
            <person name="Bouchez O."/>
            <person name="Lampietro C."/>
            <person name="Lopez Roques C."/>
            <person name="Donnadieu C."/>
            <person name="Postlethwait J."/>
            <person name="Bobe J."/>
            <person name="Verreycken H."/>
            <person name="Guiguen Y."/>
        </authorList>
    </citation>
    <scope>NUCLEOTIDE SEQUENCE [LARGE SCALE GENOMIC DNA]</scope>
    <source>
        <strain evidence="8">Up_M1</strain>
        <tissue evidence="8">Testis</tissue>
    </source>
</reference>
<keyword evidence="9" id="KW-1185">Reference proteome</keyword>